<dbReference type="STRING" id="321267.SHM7688_03699"/>
<dbReference type="OrthoDB" id="7875742at2"/>
<proteinExistence type="predicted"/>
<dbReference type="AlphaFoldDB" id="A0A0P1EU97"/>
<reference evidence="2 3" key="1">
    <citation type="submission" date="2015-09" db="EMBL/GenBank/DDBJ databases">
        <authorList>
            <consortium name="Swine Surveillance"/>
        </authorList>
    </citation>
    <scope>NUCLEOTIDE SEQUENCE [LARGE SCALE GENOMIC DNA]</scope>
    <source>
        <strain evidence="2 3">CECT 7688</strain>
    </source>
</reference>
<dbReference type="Proteomes" id="UP000054823">
    <property type="component" value="Unassembled WGS sequence"/>
</dbReference>
<feature type="transmembrane region" description="Helical" evidence="1">
    <location>
        <begin position="162"/>
        <end position="185"/>
    </location>
</feature>
<evidence type="ECO:0000313" key="3">
    <source>
        <dbReference type="Proteomes" id="UP000054823"/>
    </source>
</evidence>
<keyword evidence="1" id="KW-1133">Transmembrane helix</keyword>
<keyword evidence="3" id="KW-1185">Reference proteome</keyword>
<evidence type="ECO:0000256" key="1">
    <source>
        <dbReference type="SAM" id="Phobius"/>
    </source>
</evidence>
<dbReference type="RefSeq" id="WP_058241375.1">
    <property type="nucleotide sequence ID" value="NZ_CYPW01000040.1"/>
</dbReference>
<keyword evidence="1" id="KW-0812">Transmembrane</keyword>
<evidence type="ECO:0000313" key="2">
    <source>
        <dbReference type="EMBL" id="CUH54229.1"/>
    </source>
</evidence>
<gene>
    <name evidence="2" type="ORF">SHM7688_03699</name>
</gene>
<organism evidence="2 3">
    <name type="scientific">Shimia marina</name>
    <dbReference type="NCBI Taxonomy" id="321267"/>
    <lineage>
        <taxon>Bacteria</taxon>
        <taxon>Pseudomonadati</taxon>
        <taxon>Pseudomonadota</taxon>
        <taxon>Alphaproteobacteria</taxon>
        <taxon>Rhodobacterales</taxon>
        <taxon>Roseobacteraceae</taxon>
    </lineage>
</organism>
<name>A0A0P1EU97_9RHOB</name>
<accession>A0A0P1EU97</accession>
<protein>
    <submittedName>
        <fullName evidence="2">Uncharacterized protein</fullName>
    </submittedName>
</protein>
<dbReference type="EMBL" id="CYPW01000040">
    <property type="protein sequence ID" value="CUH54229.1"/>
    <property type="molecule type" value="Genomic_DNA"/>
</dbReference>
<keyword evidence="1" id="KW-0472">Membrane</keyword>
<sequence length="186" mass="20295">MQVTDSERGLVRLFALDLPSEEITAFREPVYDTDGDITDWPLQRALGFTYLDEDFIEIFPISDLEDLGLTGYMVQGLGIAEADVKEDAARLSSQKGWILVVLSSAFEGAAQTLSPQPPLRWIGTYKEEGAPVSFEALPDASAKGSAPTQGSVLPTPQGNPHLTLLLALFTLPLAALLFGLFLWWIL</sequence>